<dbReference type="Proteomes" id="UP001260773">
    <property type="component" value="Unassembled WGS sequence"/>
</dbReference>
<evidence type="ECO:0000313" key="2">
    <source>
        <dbReference type="Proteomes" id="UP001260773"/>
    </source>
</evidence>
<proteinExistence type="predicted"/>
<dbReference type="RefSeq" id="WP_161169606.1">
    <property type="nucleotide sequence ID" value="NZ_JARPWH010000001.1"/>
</dbReference>
<sequence length="88" mass="9841">MKIDVQLMPCEIEVVSKREKGFVVETEWVKAGLYDFFQYSEPIAPSVMVGGHPGGVVAYPMALVRLESGEFKTVNANKVRMKPEEGHK</sequence>
<organism evidence="1 2">
    <name type="scientific">Enterococcus avium</name>
    <name type="common">Streptococcus avium</name>
    <dbReference type="NCBI Taxonomy" id="33945"/>
    <lineage>
        <taxon>Bacteria</taxon>
        <taxon>Bacillati</taxon>
        <taxon>Bacillota</taxon>
        <taxon>Bacilli</taxon>
        <taxon>Lactobacillales</taxon>
        <taxon>Enterococcaceae</taxon>
        <taxon>Enterococcus</taxon>
    </lineage>
</organism>
<comment type="caution">
    <text evidence="1">The sequence shown here is derived from an EMBL/GenBank/DDBJ whole genome shotgun (WGS) entry which is preliminary data.</text>
</comment>
<evidence type="ECO:0000313" key="1">
    <source>
        <dbReference type="EMBL" id="MDT2400901.1"/>
    </source>
</evidence>
<dbReference type="EMBL" id="JARPWH010000001">
    <property type="protein sequence ID" value="MDT2400901.1"/>
    <property type="molecule type" value="Genomic_DNA"/>
</dbReference>
<protein>
    <submittedName>
        <fullName evidence="1">Uncharacterized protein</fullName>
    </submittedName>
</protein>
<reference evidence="1" key="1">
    <citation type="submission" date="2023-03" db="EMBL/GenBank/DDBJ databases">
        <authorList>
            <person name="Shen W."/>
            <person name="Cai J."/>
        </authorList>
    </citation>
    <scope>NUCLEOTIDE SEQUENCE</scope>
    <source>
        <strain evidence="1">P33-2</strain>
    </source>
</reference>
<dbReference type="AlphaFoldDB" id="A0AAW8RRB9"/>
<accession>A0AAW8RRB9</accession>
<name>A0AAW8RRB9_ENTAV</name>
<gene>
    <name evidence="1" type="ORF">P7D43_00835</name>
</gene>